<dbReference type="PROSITE" id="PS50022">
    <property type="entry name" value="FA58C_3"/>
    <property type="match status" value="1"/>
</dbReference>
<dbReference type="InterPro" id="IPR032312">
    <property type="entry name" value="LacZ_4"/>
</dbReference>
<evidence type="ECO:0000256" key="7">
    <source>
        <dbReference type="RuleBase" id="RU361154"/>
    </source>
</evidence>
<feature type="domain" description="F5/8 type C" evidence="9">
    <location>
        <begin position="1113"/>
        <end position="1254"/>
    </location>
</feature>
<sequence length="1254" mass="141418">MKFLMLALAFSALQPMFALSLEEEAKATYQWDDMSVFRINKEPARASFVLCDSLDSAKKPISISDVGKIYHSKPYRLLNGGWRFAFFDSPSELKAEYFEKDFSDEKWDAVNLPDTWQTRGYDRISYTNIFPEFIFDLQGKNLPEFADIRSDNPSEAMLKPRIPDMHRQSAIYRNVFSIDDFSQNKAYFLRLCGVKSGVKVFVNGKFAGYSEDSFTPAEFDISKFLKKGKNVVALHVFKFTTGSYTEVQDMPHVMGVIRDVVLVERPKTHIADIVADAVIDGGKFKFFSKAFAKNAEKKLPENLSFDLVFTDSSGKVLRAASSALNSDFSSFDLAFNGGEVSPWSPDKPNLYQAIFSLKQNGEVLETAKIDVGFRTFFIDGSLRLVWNGSVVKIKGVNRHNYAPEKGSAVSFEVLLKDVLMIKAANINAIRTSHYPNPDEFYMLCNRLGIFVLDENNLESHALWNHVPGDSGTYDASSCDRMQNMVKRDRNHPCVFGWSLGNENGNHYTNAHKKMEAVAKKFAPAPALVHCEPATYSKENTSSFHSPMYGGLNAINSYLSAPRKKPFMFCEYCFAIGNSIGNLEDIWLKMRSEPALLGGFIWDWMDRTLWLPAKGEGERFLGDGRDFGTCRNAGTWCASGIVGAGRKWTSELSEVRRVYQDIQMYPISDDNLTLRISNEYLDTNLSELHGEVKVKRNGDVIASAPLKIDLPAGKTIEYKVALPEFKSDLPGEYFYEISFKCGSSNLDLKSISDSSSTPESVADFAFGKFSKKSFLIKKTDSKKRVSPKGRVDVKNSNGKIELSSSSLKLVFDQKTASLESISDKLGEKISTPFSLDVSSAWIENYGRARREFEEYKLNELVPSMQKIEVKKLSPSLARVLTSANLVNDEGMGFAFEQAYSLTGDGVLEVSTKITKLNDTPKDLYLPRVGMRAFMPKKEAHSVRYLGFGGHMNYIDRMQSADFGKWSYLVSNEIFPYAKPQDCGNRGGVKLFEVKNGRGNSLLFAVDGDGLNFSLLPNSQEEILRAKHFKDLPKSDVCELRIAPYVSGVGNGALGPATLDKYRNYFEGSVEFKFLVFGAGSSMLESDGKFDSFYGMRLLDKFSHTFAREEKNRQDKSVMKSIEGEWISKDAKIEYSSLSNEYHPKGGNPLLCEGKNFAFHTERKDDVQYAVIDLGKIRDISAILLYNRKDNEGSRTNNMHVYISKNGSNWEDVWQTKNARKTWKIVFDEKKKARFVKIELRKKEYFHLSGIKIFGK</sequence>
<dbReference type="SUPFAM" id="SSF49303">
    <property type="entry name" value="beta-Galactosidase/glucuronidase domain"/>
    <property type="match status" value="2"/>
</dbReference>
<dbReference type="InterPro" id="IPR017853">
    <property type="entry name" value="GH"/>
</dbReference>
<dbReference type="SUPFAM" id="SSF74650">
    <property type="entry name" value="Galactose mutarotase-like"/>
    <property type="match status" value="1"/>
</dbReference>
<evidence type="ECO:0000313" key="11">
    <source>
        <dbReference type="Proteomes" id="UP001275932"/>
    </source>
</evidence>
<dbReference type="EMBL" id="JALBUT010000005">
    <property type="protein sequence ID" value="MDX8415647.1"/>
    <property type="molecule type" value="Genomic_DNA"/>
</dbReference>
<dbReference type="Pfam" id="PF00703">
    <property type="entry name" value="Glyco_hydro_2"/>
    <property type="match status" value="1"/>
</dbReference>
<evidence type="ECO:0000256" key="5">
    <source>
        <dbReference type="ARBA" id="ARBA00023295"/>
    </source>
</evidence>
<dbReference type="InterPro" id="IPR050347">
    <property type="entry name" value="Bact_Beta-galactosidase"/>
</dbReference>
<dbReference type="PROSITE" id="PS00719">
    <property type="entry name" value="GLYCOSYL_HYDROL_F2_1"/>
    <property type="match status" value="1"/>
</dbReference>
<dbReference type="Pfam" id="PF02836">
    <property type="entry name" value="Glyco_hydro_2_C"/>
    <property type="match status" value="1"/>
</dbReference>
<dbReference type="SMART" id="SM01038">
    <property type="entry name" value="Bgal_small_N"/>
    <property type="match status" value="1"/>
</dbReference>
<dbReference type="Proteomes" id="UP001275932">
    <property type="component" value="Unassembled WGS sequence"/>
</dbReference>
<comment type="catalytic activity">
    <reaction evidence="1 7">
        <text>Hydrolysis of terminal non-reducing beta-D-galactose residues in beta-D-galactosides.</text>
        <dbReference type="EC" id="3.2.1.23"/>
    </reaction>
</comment>
<evidence type="ECO:0000256" key="6">
    <source>
        <dbReference type="ARBA" id="ARBA00032230"/>
    </source>
</evidence>
<comment type="caution">
    <text evidence="10">The sequence shown here is derived from an EMBL/GenBank/DDBJ whole genome shotgun (WGS) entry which is preliminary data.</text>
</comment>
<dbReference type="RefSeq" id="WP_370397093.1">
    <property type="nucleotide sequence ID" value="NZ_JALBUT010000005.1"/>
</dbReference>
<dbReference type="InterPro" id="IPR000421">
    <property type="entry name" value="FA58C"/>
</dbReference>
<comment type="similarity">
    <text evidence="2 7">Belongs to the glycosyl hydrolase 2 family.</text>
</comment>
<protein>
    <recommendedName>
        <fullName evidence="3 7">Beta-galactosidase</fullName>
        <ecNumber evidence="3 7">3.2.1.23</ecNumber>
    </recommendedName>
    <alternativeName>
        <fullName evidence="6 7">Lactase</fullName>
    </alternativeName>
</protein>
<proteinExistence type="inferred from homology"/>
<dbReference type="InterPro" id="IPR006102">
    <property type="entry name" value="Ig-like_GH2"/>
</dbReference>
<keyword evidence="5 7" id="KW-0326">Glycosidase</keyword>
<feature type="chain" id="PRO_5045372232" description="Beta-galactosidase" evidence="8">
    <location>
        <begin position="21"/>
        <end position="1254"/>
    </location>
</feature>
<dbReference type="Gene3D" id="3.20.20.80">
    <property type="entry name" value="Glycosidases"/>
    <property type="match status" value="1"/>
</dbReference>
<evidence type="ECO:0000259" key="9">
    <source>
        <dbReference type="PROSITE" id="PS50022"/>
    </source>
</evidence>
<dbReference type="InterPro" id="IPR006101">
    <property type="entry name" value="Glyco_hydro_2"/>
</dbReference>
<dbReference type="InterPro" id="IPR013783">
    <property type="entry name" value="Ig-like_fold"/>
</dbReference>
<dbReference type="Pfam" id="PF16353">
    <property type="entry name" value="LacZ_4"/>
    <property type="match status" value="1"/>
</dbReference>
<dbReference type="InterPro" id="IPR014718">
    <property type="entry name" value="GH-type_carb-bd"/>
</dbReference>
<dbReference type="InterPro" id="IPR011013">
    <property type="entry name" value="Gal_mutarotase_sf_dom"/>
</dbReference>
<dbReference type="Gene3D" id="2.60.40.10">
    <property type="entry name" value="Immunoglobulins"/>
    <property type="match status" value="2"/>
</dbReference>
<evidence type="ECO:0000256" key="1">
    <source>
        <dbReference type="ARBA" id="ARBA00001412"/>
    </source>
</evidence>
<keyword evidence="8" id="KW-0732">Signal</keyword>
<dbReference type="InterPro" id="IPR004199">
    <property type="entry name" value="B-gal_small/dom_5"/>
</dbReference>
<dbReference type="PANTHER" id="PTHR46323:SF2">
    <property type="entry name" value="BETA-GALACTOSIDASE"/>
    <property type="match status" value="1"/>
</dbReference>
<keyword evidence="11" id="KW-1185">Reference proteome</keyword>
<evidence type="ECO:0000256" key="3">
    <source>
        <dbReference type="ARBA" id="ARBA00012756"/>
    </source>
</evidence>
<dbReference type="Pfam" id="PF00754">
    <property type="entry name" value="F5_F8_type_C"/>
    <property type="match status" value="1"/>
</dbReference>
<evidence type="ECO:0000256" key="2">
    <source>
        <dbReference type="ARBA" id="ARBA00007401"/>
    </source>
</evidence>
<evidence type="ECO:0000313" key="10">
    <source>
        <dbReference type="EMBL" id="MDX8415647.1"/>
    </source>
</evidence>
<dbReference type="InterPro" id="IPR023230">
    <property type="entry name" value="Glyco_hydro_2_CS"/>
</dbReference>
<gene>
    <name evidence="10" type="ORF">MOX91_05570</name>
</gene>
<dbReference type="InterPro" id="IPR006103">
    <property type="entry name" value="Glyco_hydro_2_cat"/>
</dbReference>
<dbReference type="EC" id="3.2.1.23" evidence="3 7"/>
<feature type="signal peptide" evidence="8">
    <location>
        <begin position="1"/>
        <end position="20"/>
    </location>
</feature>
<keyword evidence="4 7" id="KW-0378">Hydrolase</keyword>
<reference evidence="10 11" key="1">
    <citation type="submission" date="2022-03" db="EMBL/GenBank/DDBJ databases">
        <title>Novel taxa within the pig intestine.</title>
        <authorList>
            <person name="Wylensek D."/>
            <person name="Bishof K."/>
            <person name="Afrizal A."/>
            <person name="Clavel T."/>
        </authorList>
    </citation>
    <scope>NUCLEOTIDE SEQUENCE [LARGE SCALE GENOMIC DNA]</scope>
    <source>
        <strain evidence="10 11">CLA-KB-P66</strain>
    </source>
</reference>
<dbReference type="Gene3D" id="2.70.98.10">
    <property type="match status" value="1"/>
</dbReference>
<dbReference type="SUPFAM" id="SSF49785">
    <property type="entry name" value="Galactose-binding domain-like"/>
    <property type="match status" value="2"/>
</dbReference>
<accession>A0ABU4WJI1</accession>
<dbReference type="SUPFAM" id="SSF51445">
    <property type="entry name" value="(Trans)glycosidases"/>
    <property type="match status" value="1"/>
</dbReference>
<dbReference type="Gene3D" id="2.60.120.260">
    <property type="entry name" value="Galactose-binding domain-like"/>
    <property type="match status" value="2"/>
</dbReference>
<dbReference type="PANTHER" id="PTHR46323">
    <property type="entry name" value="BETA-GALACTOSIDASE"/>
    <property type="match status" value="1"/>
</dbReference>
<dbReference type="InterPro" id="IPR008979">
    <property type="entry name" value="Galactose-bd-like_sf"/>
</dbReference>
<organism evidence="10 11">
    <name type="scientific">Intestinicryptomonas porci</name>
    <dbReference type="NCBI Taxonomy" id="2926320"/>
    <lineage>
        <taxon>Bacteria</taxon>
        <taxon>Pseudomonadati</taxon>
        <taxon>Verrucomicrobiota</taxon>
        <taxon>Opitutia</taxon>
        <taxon>Opitutales</taxon>
        <taxon>Intestinicryptomonaceae</taxon>
        <taxon>Intestinicryptomonas</taxon>
    </lineage>
</organism>
<dbReference type="Pfam" id="PF02837">
    <property type="entry name" value="Glyco_hydro_2_N"/>
    <property type="match status" value="1"/>
</dbReference>
<dbReference type="Pfam" id="PF02929">
    <property type="entry name" value="Bgal_small_N"/>
    <property type="match status" value="1"/>
</dbReference>
<dbReference type="InterPro" id="IPR036156">
    <property type="entry name" value="Beta-gal/glucu_dom_sf"/>
</dbReference>
<evidence type="ECO:0000256" key="4">
    <source>
        <dbReference type="ARBA" id="ARBA00022801"/>
    </source>
</evidence>
<dbReference type="PRINTS" id="PR00132">
    <property type="entry name" value="GLHYDRLASE2"/>
</dbReference>
<evidence type="ECO:0000256" key="8">
    <source>
        <dbReference type="SAM" id="SignalP"/>
    </source>
</evidence>
<dbReference type="InterPro" id="IPR006104">
    <property type="entry name" value="Glyco_hydro_2_N"/>
</dbReference>
<name>A0ABU4WJI1_9BACT</name>